<feature type="compositionally biased region" description="Polar residues" evidence="1">
    <location>
        <begin position="416"/>
        <end position="429"/>
    </location>
</feature>
<feature type="domain" description="Flagellar hook-length control protein-like C-terminal" evidence="2">
    <location>
        <begin position="685"/>
        <end position="758"/>
    </location>
</feature>
<feature type="compositionally biased region" description="Polar residues" evidence="1">
    <location>
        <begin position="376"/>
        <end position="391"/>
    </location>
</feature>
<feature type="compositionally biased region" description="Low complexity" evidence="1">
    <location>
        <begin position="430"/>
        <end position="439"/>
    </location>
</feature>
<name>A0A0J9E8W2_9RHOB</name>
<comment type="caution">
    <text evidence="3">The sequence shown here is derived from an EMBL/GenBank/DDBJ whole genome shotgun (WGS) entry which is preliminary data.</text>
</comment>
<dbReference type="CDD" id="cd17470">
    <property type="entry name" value="T3SS_Flik_C"/>
    <property type="match status" value="1"/>
</dbReference>
<dbReference type="Proteomes" id="UP000037178">
    <property type="component" value="Unassembled WGS sequence"/>
</dbReference>
<dbReference type="STRING" id="1675527.AIOL_004203"/>
<feature type="compositionally biased region" description="Polar residues" evidence="1">
    <location>
        <begin position="279"/>
        <end position="291"/>
    </location>
</feature>
<evidence type="ECO:0000256" key="1">
    <source>
        <dbReference type="SAM" id="MobiDB-lite"/>
    </source>
</evidence>
<dbReference type="InterPro" id="IPR038610">
    <property type="entry name" value="FliK-like_C_sf"/>
</dbReference>
<evidence type="ECO:0000259" key="2">
    <source>
        <dbReference type="Pfam" id="PF02120"/>
    </source>
</evidence>
<organism evidence="3 4">
    <name type="scientific">Candidatus Rhodobacter oscarellae</name>
    <dbReference type="NCBI Taxonomy" id="1675527"/>
    <lineage>
        <taxon>Bacteria</taxon>
        <taxon>Pseudomonadati</taxon>
        <taxon>Pseudomonadota</taxon>
        <taxon>Alphaproteobacteria</taxon>
        <taxon>Rhodobacterales</taxon>
        <taxon>Rhodobacter group</taxon>
        <taxon>Rhodobacter</taxon>
    </lineage>
</organism>
<dbReference type="EMBL" id="LFTY01000002">
    <property type="protein sequence ID" value="KMW59222.1"/>
    <property type="molecule type" value="Genomic_DNA"/>
</dbReference>
<dbReference type="Gene3D" id="3.30.750.140">
    <property type="match status" value="1"/>
</dbReference>
<dbReference type="InterPro" id="IPR021136">
    <property type="entry name" value="Flagellar_hook_control-like_C"/>
</dbReference>
<feature type="region of interest" description="Disordered" evidence="1">
    <location>
        <begin position="749"/>
        <end position="798"/>
    </location>
</feature>
<reference evidence="3 4" key="1">
    <citation type="submission" date="2015-06" db="EMBL/GenBank/DDBJ databases">
        <title>Draft genome sequence of an Alphaproteobacteria species associated to the Mediterranean sponge Oscarella lobularis.</title>
        <authorList>
            <person name="Jourda C."/>
            <person name="Santini S."/>
            <person name="Claverie J.-M."/>
        </authorList>
    </citation>
    <scope>NUCLEOTIDE SEQUENCE [LARGE SCALE GENOMIC DNA]</scope>
    <source>
        <strain evidence="3">IGS</strain>
    </source>
</reference>
<gene>
    <name evidence="3" type="ORF">AIOL_004203</name>
</gene>
<evidence type="ECO:0000313" key="4">
    <source>
        <dbReference type="Proteomes" id="UP000037178"/>
    </source>
</evidence>
<dbReference type="Pfam" id="PF02120">
    <property type="entry name" value="Flg_hook"/>
    <property type="match status" value="1"/>
</dbReference>
<accession>A0A0J9E8W2</accession>
<keyword evidence="3" id="KW-0969">Cilium</keyword>
<evidence type="ECO:0000313" key="3">
    <source>
        <dbReference type="EMBL" id="KMW59222.1"/>
    </source>
</evidence>
<feature type="compositionally biased region" description="Polar residues" evidence="1">
    <location>
        <begin position="446"/>
        <end position="457"/>
    </location>
</feature>
<dbReference type="PATRIC" id="fig|1675527.3.peg.4404"/>
<sequence length="798" mass="82044">MCSMQTIPYFGQIAAKTEVSARIDIPNETSGEGSFEDEFLEFASSEGGADNEEAALPDKMIRGPVTADSAEQSDLTPRELKIGSQPVDPEKLLENSVVKADAQRGDLNNSGQEFGLKDAPSGKPALPAHLVAQEAHTRSALGGAPQDVSHSNSSKTARIDANVAPGSATETKIATADAAIESRARSATPDTNVAAQDTRALSAKPAVDVARSEAPIPTPGNARDSAATATHNQETRGAPPPITRGEAPQVNAGAAAKAATGAPLVGQASPTEPKAASQAAGTSSRTQTDASISGGAATAPNRERLAVPVTNHQQARPVSNTEAPGVAGKEPPKGAETPQDQRAARTDGAAMPDRSTVMRVPDAGYTVKVQSRALPSPTTSPEFGQLPQASNGAGRLSDSKSDAASSVARTIVGGVQNATAPTEFSQTPVQRAAELAQLRAQDEQRLPTNLSPGSTGSEGDVAGNRGAVGQPAYGATDGAPARAAFGTGTPAEAPNTAVQGRPVSAADTAPEPPLPSTGRAEARETHVAPSAAGIGQPNPVGIGLPLGPSSAYQVRRAYGPGIASPAQSDLRSPQGERISAARNRVDVPSAPSAPSANQATPTIPTPYIVQQPLVALAPTPAGAGFDRFEGELGAMKDAPRGDVPLVAGTTTQTTQATVEAPRTLPDARMAQHTAQQLLSHAQPMREGTVEISLRPEELGRIRMTLALSDGAVSVSLLAERGETADLMRRNLDILSQEFRQLGYRDISFDFGEGQPRQDSDAEQDLAFGAGGAVSEEQPDDEDVWQGRTSVEGGVDIRL</sequence>
<feature type="region of interest" description="Disordered" evidence="1">
    <location>
        <begin position="372"/>
        <end position="603"/>
    </location>
</feature>
<keyword evidence="3" id="KW-0966">Cell projection</keyword>
<feature type="compositionally biased region" description="Polar residues" evidence="1">
    <location>
        <begin position="310"/>
        <end position="322"/>
    </location>
</feature>
<protein>
    <submittedName>
        <fullName evidence="3">Flagellar hook-length control protein</fullName>
    </submittedName>
</protein>
<feature type="compositionally biased region" description="Low complexity" evidence="1">
    <location>
        <begin position="252"/>
        <end position="262"/>
    </location>
</feature>
<keyword evidence="4" id="KW-1185">Reference proteome</keyword>
<dbReference type="AlphaFoldDB" id="A0A0J9E8W2"/>
<feature type="region of interest" description="Disordered" evidence="1">
    <location>
        <begin position="46"/>
        <end position="354"/>
    </location>
</feature>
<keyword evidence="3" id="KW-0282">Flagellum</keyword>
<proteinExistence type="predicted"/>